<dbReference type="FunFam" id="3.90.400.10:FF:000001">
    <property type="entry name" value="Maltase A3, isoform A"/>
    <property type="match status" value="1"/>
</dbReference>
<proteinExistence type="inferred from homology"/>
<dbReference type="InterPro" id="IPR006047">
    <property type="entry name" value="GH13_cat_dom"/>
</dbReference>
<keyword evidence="5" id="KW-1185">Reference proteome</keyword>
<dbReference type="SMART" id="SM00642">
    <property type="entry name" value="Aamy"/>
    <property type="match status" value="1"/>
</dbReference>
<dbReference type="EMBL" id="JZDQ02000007">
    <property type="protein sequence ID" value="OIJ27615.1"/>
    <property type="molecule type" value="Genomic_DNA"/>
</dbReference>
<evidence type="ECO:0000256" key="2">
    <source>
        <dbReference type="ARBA" id="ARBA00023180"/>
    </source>
</evidence>
<dbReference type="Gene3D" id="3.20.20.80">
    <property type="entry name" value="Glycosidases"/>
    <property type="match status" value="1"/>
</dbReference>
<protein>
    <submittedName>
        <fullName evidence="4">Alpha-glucosidase</fullName>
    </submittedName>
</protein>
<evidence type="ECO:0000256" key="1">
    <source>
        <dbReference type="ARBA" id="ARBA00008061"/>
    </source>
</evidence>
<dbReference type="SUPFAM" id="SSF51445">
    <property type="entry name" value="(Trans)glycosidases"/>
    <property type="match status" value="1"/>
</dbReference>
<dbReference type="STRING" id="1844.UG56_006260"/>
<organism evidence="4 5">
    <name type="scientific">Nocardioides luteus</name>
    <dbReference type="NCBI Taxonomy" id="1844"/>
    <lineage>
        <taxon>Bacteria</taxon>
        <taxon>Bacillati</taxon>
        <taxon>Actinomycetota</taxon>
        <taxon>Actinomycetes</taxon>
        <taxon>Propionibacteriales</taxon>
        <taxon>Nocardioidaceae</taxon>
        <taxon>Nocardioides</taxon>
    </lineage>
</organism>
<dbReference type="CDD" id="cd11332">
    <property type="entry name" value="AmyAc_OligoGlu_TS"/>
    <property type="match status" value="1"/>
</dbReference>
<evidence type="ECO:0000259" key="3">
    <source>
        <dbReference type="SMART" id="SM00642"/>
    </source>
</evidence>
<dbReference type="AlphaFoldDB" id="A0A1J4N9F7"/>
<reference evidence="4" key="1">
    <citation type="submission" date="2016-10" db="EMBL/GenBank/DDBJ databases">
        <title>Draft Genome Sequence of Nocardioides luteus Strain BAFB, an Alkane-Degrading Bacterium Isolated from JP-7 Polluted Soil.</title>
        <authorList>
            <person name="Brown L."/>
            <person name="Ruiz O.N."/>
            <person name="Gunasekera T."/>
        </authorList>
    </citation>
    <scope>NUCLEOTIDE SEQUENCE [LARGE SCALE GENOMIC DNA]</scope>
    <source>
        <strain evidence="4">BAFB</strain>
    </source>
</reference>
<name>A0A1J4N9F7_9ACTN</name>
<comment type="similarity">
    <text evidence="1">Belongs to the glycosyl hydrolase 13 family.</text>
</comment>
<evidence type="ECO:0000313" key="4">
    <source>
        <dbReference type="EMBL" id="OIJ27615.1"/>
    </source>
</evidence>
<dbReference type="GO" id="GO:0009313">
    <property type="term" value="P:oligosaccharide catabolic process"/>
    <property type="evidence" value="ECO:0007669"/>
    <property type="project" value="TreeGrafter"/>
</dbReference>
<dbReference type="GO" id="GO:0004556">
    <property type="term" value="F:alpha-amylase activity"/>
    <property type="evidence" value="ECO:0007669"/>
    <property type="project" value="TreeGrafter"/>
</dbReference>
<dbReference type="InterPro" id="IPR017853">
    <property type="entry name" value="GH"/>
</dbReference>
<gene>
    <name evidence="4" type="ORF">UG56_006260</name>
</gene>
<feature type="domain" description="Glycosyl hydrolase family 13 catalytic" evidence="3">
    <location>
        <begin position="34"/>
        <end position="432"/>
    </location>
</feature>
<dbReference type="Pfam" id="PF00128">
    <property type="entry name" value="Alpha-amylase"/>
    <property type="match status" value="1"/>
</dbReference>
<dbReference type="RefSeq" id="WP_071326902.1">
    <property type="nucleotide sequence ID" value="NZ_JZDQ02000007.1"/>
</dbReference>
<sequence>MTATEPRQSEPAPAALPVFTERPADWWRSAAIYQIYPRSFADANGDGTGDLAGVRAHLTYLRDLGVDAIWFTPWFPSPMADGGYDVTDYRAIDPVFGDLAEAEALIQDALELGIRTIIDVVPNHVSDQHRWFRAAVEAGPGAPERDRFWFRDGRGPGGEQPPNDWTSEFGGPAWTRLTGPDGVPEQWYLHLFSAEQPDLNWQHEDVRREHEEILRFWFDRAVAGIRIDSAALLAKDPALPDVPVDPRPGEHPYVDREELQEIYRGWRRIAQEYGPDRALIGEVWLPDTSRFIRYLRPGVLHAAFNFDFMTAPWDATALRTSIETTLRVHGEAGAPATWVLSNHDVTRLVTRYGRADTAFAFETKRFGTPTDRELGERRARAAAMLAMALPGAYYLYQGEELGLDEADIPPERVQDPMHFRSGGVDPGRDGCRVPLPWSGDRPPYGFSAPGTTTWLPQPEGWARLTAQAQSADPRSMLSLHRMALLIRRTHPDLATGDFRWIDTAPGILAFRRGAHFACVVNLTDAPVELPHSDHVWLASSPLEAGRLAPDAAVWLRPTT</sequence>
<accession>A0A1J4N9F7</accession>
<dbReference type="OrthoDB" id="9043248at2"/>
<dbReference type="PANTHER" id="PTHR10357">
    <property type="entry name" value="ALPHA-AMYLASE FAMILY MEMBER"/>
    <property type="match status" value="1"/>
</dbReference>
<keyword evidence="2" id="KW-0325">Glycoprotein</keyword>
<dbReference type="PANTHER" id="PTHR10357:SF179">
    <property type="entry name" value="NEUTRAL AND BASIC AMINO ACID TRANSPORT PROTEIN RBAT"/>
    <property type="match status" value="1"/>
</dbReference>
<dbReference type="InterPro" id="IPR045857">
    <property type="entry name" value="O16G_dom_2"/>
</dbReference>
<dbReference type="Gene3D" id="3.90.400.10">
    <property type="entry name" value="Oligo-1,6-glucosidase, Domain 2"/>
    <property type="match status" value="1"/>
</dbReference>
<evidence type="ECO:0000313" key="5">
    <source>
        <dbReference type="Proteomes" id="UP000033772"/>
    </source>
</evidence>
<comment type="caution">
    <text evidence="4">The sequence shown here is derived from an EMBL/GenBank/DDBJ whole genome shotgun (WGS) entry which is preliminary data.</text>
</comment>
<dbReference type="Proteomes" id="UP000033772">
    <property type="component" value="Unassembled WGS sequence"/>
</dbReference>